<feature type="non-terminal residue" evidence="9">
    <location>
        <position position="1"/>
    </location>
</feature>
<keyword evidence="2" id="KW-0813">Transport</keyword>
<dbReference type="FunFam" id="1.20.1250.20:FF:000034">
    <property type="entry name" value="MFS general substrate transporter"/>
    <property type="match status" value="1"/>
</dbReference>
<comment type="caution">
    <text evidence="9">The sequence shown here is derived from an EMBL/GenBank/DDBJ whole genome shotgun (WGS) entry which is preliminary data.</text>
</comment>
<dbReference type="EMBL" id="NCSJ02000167">
    <property type="protein sequence ID" value="RFU28322.1"/>
    <property type="molecule type" value="Genomic_DNA"/>
</dbReference>
<evidence type="ECO:0000256" key="5">
    <source>
        <dbReference type="ARBA" id="ARBA00023136"/>
    </source>
</evidence>
<evidence type="ECO:0000313" key="10">
    <source>
        <dbReference type="Proteomes" id="UP000258309"/>
    </source>
</evidence>
<feature type="transmembrane region" description="Helical" evidence="7">
    <location>
        <begin position="368"/>
        <end position="388"/>
    </location>
</feature>
<feature type="transmembrane region" description="Helical" evidence="7">
    <location>
        <begin position="429"/>
        <end position="451"/>
    </location>
</feature>
<evidence type="ECO:0000256" key="7">
    <source>
        <dbReference type="SAM" id="Phobius"/>
    </source>
</evidence>
<dbReference type="SUPFAM" id="SSF103473">
    <property type="entry name" value="MFS general substrate transporter"/>
    <property type="match status" value="1"/>
</dbReference>
<feature type="transmembrane region" description="Helical" evidence="7">
    <location>
        <begin position="394"/>
        <end position="417"/>
    </location>
</feature>
<evidence type="ECO:0000256" key="6">
    <source>
        <dbReference type="SAM" id="MobiDB-lite"/>
    </source>
</evidence>
<dbReference type="PANTHER" id="PTHR43791">
    <property type="entry name" value="PERMEASE-RELATED"/>
    <property type="match status" value="1"/>
</dbReference>
<feature type="transmembrane region" description="Helical" evidence="7">
    <location>
        <begin position="339"/>
        <end position="359"/>
    </location>
</feature>
<dbReference type="OrthoDB" id="2962993at2759"/>
<evidence type="ECO:0000256" key="3">
    <source>
        <dbReference type="ARBA" id="ARBA00022692"/>
    </source>
</evidence>
<reference evidence="9 10" key="1">
    <citation type="submission" date="2018-05" db="EMBL/GenBank/DDBJ databases">
        <title>Draft genome sequence of Scytalidium lignicola DSM 105466, a ubiquitous saprotrophic fungus.</title>
        <authorList>
            <person name="Buettner E."/>
            <person name="Gebauer A.M."/>
            <person name="Hofrichter M."/>
            <person name="Liers C."/>
            <person name="Kellner H."/>
        </authorList>
    </citation>
    <scope>NUCLEOTIDE SEQUENCE [LARGE SCALE GENOMIC DNA]</scope>
    <source>
        <strain evidence="9 10">DSM 105466</strain>
    </source>
</reference>
<evidence type="ECO:0000256" key="4">
    <source>
        <dbReference type="ARBA" id="ARBA00022989"/>
    </source>
</evidence>
<feature type="transmembrane region" description="Helical" evidence="7">
    <location>
        <begin position="195"/>
        <end position="215"/>
    </location>
</feature>
<dbReference type="InterPro" id="IPR011701">
    <property type="entry name" value="MFS"/>
</dbReference>
<comment type="subcellular location">
    <subcellularLocation>
        <location evidence="1">Membrane</location>
        <topology evidence="1">Multi-pass membrane protein</topology>
    </subcellularLocation>
</comment>
<feature type="transmembrane region" description="Helical" evidence="7">
    <location>
        <begin position="133"/>
        <end position="154"/>
    </location>
</feature>
<dbReference type="InterPro" id="IPR036259">
    <property type="entry name" value="MFS_trans_sf"/>
</dbReference>
<dbReference type="GO" id="GO:0016020">
    <property type="term" value="C:membrane"/>
    <property type="evidence" value="ECO:0007669"/>
    <property type="project" value="UniProtKB-SubCell"/>
</dbReference>
<dbReference type="OMA" id="MFWANTI"/>
<feature type="region of interest" description="Disordered" evidence="6">
    <location>
        <begin position="1"/>
        <end position="27"/>
    </location>
</feature>
<dbReference type="Pfam" id="PF07690">
    <property type="entry name" value="MFS_1"/>
    <property type="match status" value="1"/>
</dbReference>
<dbReference type="FunFam" id="1.20.1250.20:FF:000013">
    <property type="entry name" value="MFS general substrate transporter"/>
    <property type="match status" value="1"/>
</dbReference>
<feature type="transmembrane region" description="Helical" evidence="7">
    <location>
        <begin position="160"/>
        <end position="183"/>
    </location>
</feature>
<feature type="transmembrane region" description="Helical" evidence="7">
    <location>
        <begin position="300"/>
        <end position="319"/>
    </location>
</feature>
<evidence type="ECO:0000256" key="2">
    <source>
        <dbReference type="ARBA" id="ARBA00022448"/>
    </source>
</evidence>
<keyword evidence="4 7" id="KW-1133">Transmembrane helix</keyword>
<accession>A0A3E2H527</accession>
<dbReference type="Gene3D" id="1.20.1250.20">
    <property type="entry name" value="MFS general substrate transporter like domains"/>
    <property type="match status" value="2"/>
</dbReference>
<organism evidence="9 10">
    <name type="scientific">Scytalidium lignicola</name>
    <name type="common">Hyphomycete</name>
    <dbReference type="NCBI Taxonomy" id="5539"/>
    <lineage>
        <taxon>Eukaryota</taxon>
        <taxon>Fungi</taxon>
        <taxon>Dikarya</taxon>
        <taxon>Ascomycota</taxon>
        <taxon>Pezizomycotina</taxon>
        <taxon>Leotiomycetes</taxon>
        <taxon>Leotiomycetes incertae sedis</taxon>
        <taxon>Scytalidium</taxon>
    </lineage>
</organism>
<dbReference type="InterPro" id="IPR020846">
    <property type="entry name" value="MFS_dom"/>
</dbReference>
<keyword evidence="3 7" id="KW-0812">Transmembrane</keyword>
<dbReference type="Proteomes" id="UP000258309">
    <property type="component" value="Unassembled WGS sequence"/>
</dbReference>
<feature type="transmembrane region" description="Helical" evidence="7">
    <location>
        <begin position="64"/>
        <end position="81"/>
    </location>
</feature>
<sequence>MAEKYDLNEHLEFGNEEKNTGTSYSPDIEVKNDDGLRTLDAGLPPDQVIAEISELEGRRILRKIDYRLIPLLSILYLIAYVDRSNIGNAKIAGMSDDLNLYGMRYNTALTVFFVPYSLFEVPSNIVLKIIRPSIWISILCFAWGVVMTLMGIVSTYQGLVIARFFLGVAEAGFFPAATYLLTIWYKRYEVQSRMAIFYAAASLSGAFSGLLAFAIEHMNGISGMGGWQWIFILEGLVPVLVSFTLYFLLPDKPETAKFLTKEEREWVINRIALQTGSGHGRVTNADKIRSHHVKAAFSDWKVWVAIIPFWACTIGTYGFTATVPSVLLQMGYSSTNAQLLTVPIYVFGLIATVISAFWSDRVQQRTPFIMGGLAIAIVGFLAELAIPHPRLSGVTYFFLFLIAAGLYSPFVCIVTLIANNLAPSSKRAVGMALLSSVGNMGGICGSNIYLSKEEPRYPAGFGVSLGISVAGVIAAFVLRKAYQRENRKRDERLATEGEEGVRAKYTEQELLELGDRSPFYRYTL</sequence>
<feature type="domain" description="Major facilitator superfamily (MFS) profile" evidence="8">
    <location>
        <begin position="68"/>
        <end position="483"/>
    </location>
</feature>
<feature type="non-terminal residue" evidence="9">
    <location>
        <position position="524"/>
    </location>
</feature>
<dbReference type="PANTHER" id="PTHR43791:SF18">
    <property type="entry name" value="NICOTINIC ACID TRANSPORTER TNA1, PUTATIVE (AFU_ORTHOLOGUE AFUA_3G03820)-RELATED"/>
    <property type="match status" value="1"/>
</dbReference>
<dbReference type="PROSITE" id="PS50850">
    <property type="entry name" value="MFS"/>
    <property type="match status" value="1"/>
</dbReference>
<dbReference type="AlphaFoldDB" id="A0A3E2H527"/>
<proteinExistence type="predicted"/>
<evidence type="ECO:0000259" key="8">
    <source>
        <dbReference type="PROSITE" id="PS50850"/>
    </source>
</evidence>
<feature type="transmembrane region" description="Helical" evidence="7">
    <location>
        <begin position="101"/>
        <end position="121"/>
    </location>
</feature>
<protein>
    <recommendedName>
        <fullName evidence="8">Major facilitator superfamily (MFS) profile domain-containing protein</fullName>
    </recommendedName>
</protein>
<feature type="transmembrane region" description="Helical" evidence="7">
    <location>
        <begin position="457"/>
        <end position="478"/>
    </location>
</feature>
<feature type="transmembrane region" description="Helical" evidence="7">
    <location>
        <begin position="227"/>
        <end position="249"/>
    </location>
</feature>
<dbReference type="GO" id="GO:0022857">
    <property type="term" value="F:transmembrane transporter activity"/>
    <property type="evidence" value="ECO:0007669"/>
    <property type="project" value="InterPro"/>
</dbReference>
<keyword evidence="5 7" id="KW-0472">Membrane</keyword>
<feature type="compositionally biased region" description="Basic and acidic residues" evidence="6">
    <location>
        <begin position="1"/>
        <end position="19"/>
    </location>
</feature>
<name>A0A3E2H527_SCYLI</name>
<evidence type="ECO:0000256" key="1">
    <source>
        <dbReference type="ARBA" id="ARBA00004141"/>
    </source>
</evidence>
<evidence type="ECO:0000313" key="9">
    <source>
        <dbReference type="EMBL" id="RFU28322.1"/>
    </source>
</evidence>
<keyword evidence="10" id="KW-1185">Reference proteome</keyword>
<gene>
    <name evidence="9" type="ORF">B7463_g7990</name>
</gene>